<dbReference type="Proteomes" id="UP000838821">
    <property type="component" value="Unassembled WGS sequence"/>
</dbReference>
<dbReference type="InterPro" id="IPR043519">
    <property type="entry name" value="NT_sf"/>
</dbReference>
<organism evidence="1 2">
    <name type="scientific">Paenibacillus allorhizoplanae</name>
    <dbReference type="NCBI Taxonomy" id="2905648"/>
    <lineage>
        <taxon>Bacteria</taxon>
        <taxon>Bacillati</taxon>
        <taxon>Bacillota</taxon>
        <taxon>Bacilli</taxon>
        <taxon>Bacillales</taxon>
        <taxon>Paenibacillaceae</taxon>
        <taxon>Paenibacillus</taxon>
    </lineage>
</organism>
<comment type="caution">
    <text evidence="1">The sequence shown here is derived from an EMBL/GenBank/DDBJ whole genome shotgun (WGS) entry which is preliminary data.</text>
</comment>
<reference evidence="1" key="1">
    <citation type="submission" date="2022-01" db="EMBL/GenBank/DDBJ databases">
        <authorList>
            <person name="Criscuolo A."/>
        </authorList>
    </citation>
    <scope>NUCLEOTIDE SEQUENCE</scope>
    <source>
        <strain evidence="1">CIP111891</strain>
    </source>
</reference>
<evidence type="ECO:0008006" key="3">
    <source>
        <dbReference type="Google" id="ProtNLM"/>
    </source>
</evidence>
<proteinExistence type="predicted"/>
<sequence>MIIIKFNEFLNIAKALNDQFNIAPVLYGSLGLQMKSGIDLNPQDIDVLVPLEYLHERWDVLRQTVERLGYTFVDLREHEFHKEGTKLAFAFVEDLADFAGVDYKGLELIEQNGVRYQSLSLEDFLRVYSKSIKDGYRRIKNNNKDATKIEVITKLLQSS</sequence>
<protein>
    <recommendedName>
        <fullName evidence="3">Nucleotidyltransferase family protein</fullName>
    </recommendedName>
</protein>
<dbReference type="SUPFAM" id="SSF81301">
    <property type="entry name" value="Nucleotidyltransferase"/>
    <property type="match status" value="1"/>
</dbReference>
<evidence type="ECO:0000313" key="1">
    <source>
        <dbReference type="EMBL" id="CAH1221655.1"/>
    </source>
</evidence>
<evidence type="ECO:0000313" key="2">
    <source>
        <dbReference type="Proteomes" id="UP000838821"/>
    </source>
</evidence>
<dbReference type="EMBL" id="CAKMMW010000020">
    <property type="protein sequence ID" value="CAH1221655.1"/>
    <property type="molecule type" value="Genomic_DNA"/>
</dbReference>
<keyword evidence="2" id="KW-1185">Reference proteome</keyword>
<gene>
    <name evidence="1" type="ORF">PAECIP111891_05262</name>
</gene>
<dbReference type="RefSeq" id="WP_236291361.1">
    <property type="nucleotide sequence ID" value="NZ_CAKMMW010000020.1"/>
</dbReference>
<accession>A0ABN8GZ94</accession>
<name>A0ABN8GZ94_9BACL</name>